<dbReference type="AlphaFoldDB" id="A0A507QRW6"/>
<comment type="similarity">
    <text evidence="1">Belongs to the NADH dehydrogenase family.</text>
</comment>
<gene>
    <name evidence="9" type="ORF">MPDQ_001101</name>
</gene>
<dbReference type="InterPro" id="IPR036188">
    <property type="entry name" value="FAD/NAD-bd_sf"/>
</dbReference>
<evidence type="ECO:0000256" key="5">
    <source>
        <dbReference type="ARBA" id="ARBA00023027"/>
    </source>
</evidence>
<dbReference type="PANTHER" id="PTHR43706">
    <property type="entry name" value="NADH DEHYDROGENASE"/>
    <property type="match status" value="1"/>
</dbReference>
<feature type="region of interest" description="Disordered" evidence="6">
    <location>
        <begin position="417"/>
        <end position="441"/>
    </location>
</feature>
<dbReference type="Pfam" id="PF07992">
    <property type="entry name" value="Pyr_redox_2"/>
    <property type="match status" value="1"/>
</dbReference>
<feature type="domain" description="FAD/NAD(P)-binding" evidence="7">
    <location>
        <begin position="83"/>
        <end position="429"/>
    </location>
</feature>
<feature type="domain" description="External alternative NADH-ubiquinone oxidoreductase-like C-terminal" evidence="8">
    <location>
        <begin position="517"/>
        <end position="585"/>
    </location>
</feature>
<dbReference type="SUPFAM" id="SSF51905">
    <property type="entry name" value="FAD/NAD(P)-binding domain"/>
    <property type="match status" value="2"/>
</dbReference>
<reference evidence="9 10" key="1">
    <citation type="submission" date="2019-06" db="EMBL/GenBank/DDBJ databases">
        <title>Wine fermentation using esterase from Monascus purpureus.</title>
        <authorList>
            <person name="Geng C."/>
            <person name="Zhang Y."/>
        </authorList>
    </citation>
    <scope>NUCLEOTIDE SEQUENCE [LARGE SCALE GENOMIC DNA]</scope>
    <source>
        <strain evidence="9">HQ1</strain>
    </source>
</reference>
<evidence type="ECO:0000313" key="10">
    <source>
        <dbReference type="Proteomes" id="UP000319663"/>
    </source>
</evidence>
<dbReference type="Gene3D" id="3.50.50.100">
    <property type="match status" value="1"/>
</dbReference>
<dbReference type="STRING" id="5098.A0A507QRW6"/>
<dbReference type="Pfam" id="PF22366">
    <property type="entry name" value="NDH2_C"/>
    <property type="match status" value="1"/>
</dbReference>
<dbReference type="PRINTS" id="PR00368">
    <property type="entry name" value="FADPNR"/>
</dbReference>
<dbReference type="InterPro" id="IPR045024">
    <property type="entry name" value="NDH-2"/>
</dbReference>
<keyword evidence="10" id="KW-1185">Reference proteome</keyword>
<dbReference type="Proteomes" id="UP000319663">
    <property type="component" value="Unassembled WGS sequence"/>
</dbReference>
<sequence>MPQPLPLNVARRLGKRTSQIPLSRISSCNPPSKFAVIQLVPSRKASSNATDVQSINSHTTGKRALATVRNSAAHLETDPHRERVVILGSGWGGYTFSREVSPKLYSPIVISPRTYFVFTPLLTDAAGGSIDFSNITEPIRDRSCKADYIQAAARWIDFKNKTVVCESTVIKKDVTETPRAVLEERTDEDRGGEYGALSPTAYKQQWERGDMFEIPYDKLVISVGAVARTFNTPGIKDNAMFFKDIGDARRVKRRVRECFELAALPTSTPEMRKWLLHFAIVGGGPTGTELAGSLRDFIFGDIIKLYPSLAGLPKITVYDVAPKVLSMFDESLSKYAMDHMRKEGIAVKTSHHIQSLRWGAPNTTGPHPMDPKGPLTITTKEEGEVGVGVCVWATGNAMRKLVRDSLQSVDTFPLNSALMKDGQRPPDSVTKSGWHVKKSPRGGALQVDSHLRVQLENDKGDVAVLQDVFAIGDNAVPEGAPVPATAQATRQEAKWLAARFNQRDFATIPGFTFQNMGMLAYLGAQRGLMQLPQEEGQRSKVLPANLKGRTAWMVWNSAYIGMSISWRNKLRLIFRWTLNRLFGRDVSRF</sequence>
<protein>
    <submittedName>
        <fullName evidence="9">Uncharacterized protein</fullName>
    </submittedName>
</protein>
<keyword evidence="3" id="KW-0274">FAD</keyword>
<evidence type="ECO:0000256" key="6">
    <source>
        <dbReference type="SAM" id="MobiDB-lite"/>
    </source>
</evidence>
<dbReference type="EMBL" id="VIFY01000128">
    <property type="protein sequence ID" value="TQB69955.1"/>
    <property type="molecule type" value="Genomic_DNA"/>
</dbReference>
<keyword evidence="2" id="KW-0285">Flavoprotein</keyword>
<organism evidence="9 10">
    <name type="scientific">Monascus purpureus</name>
    <name type="common">Red mold</name>
    <name type="synonym">Monascus anka</name>
    <dbReference type="NCBI Taxonomy" id="5098"/>
    <lineage>
        <taxon>Eukaryota</taxon>
        <taxon>Fungi</taxon>
        <taxon>Dikarya</taxon>
        <taxon>Ascomycota</taxon>
        <taxon>Pezizomycotina</taxon>
        <taxon>Eurotiomycetes</taxon>
        <taxon>Eurotiomycetidae</taxon>
        <taxon>Eurotiales</taxon>
        <taxon>Aspergillaceae</taxon>
        <taxon>Monascus</taxon>
    </lineage>
</organism>
<dbReference type="InterPro" id="IPR023753">
    <property type="entry name" value="FAD/NAD-binding_dom"/>
</dbReference>
<evidence type="ECO:0000259" key="8">
    <source>
        <dbReference type="Pfam" id="PF22366"/>
    </source>
</evidence>
<proteinExistence type="inferred from homology"/>
<evidence type="ECO:0000313" key="9">
    <source>
        <dbReference type="EMBL" id="TQB69955.1"/>
    </source>
</evidence>
<comment type="caution">
    <text evidence="9">The sequence shown here is derived from an EMBL/GenBank/DDBJ whole genome shotgun (WGS) entry which is preliminary data.</text>
</comment>
<dbReference type="GO" id="GO:0005739">
    <property type="term" value="C:mitochondrion"/>
    <property type="evidence" value="ECO:0007669"/>
    <property type="project" value="TreeGrafter"/>
</dbReference>
<evidence type="ECO:0000256" key="3">
    <source>
        <dbReference type="ARBA" id="ARBA00022827"/>
    </source>
</evidence>
<dbReference type="GO" id="GO:0003954">
    <property type="term" value="F:NADH dehydrogenase activity"/>
    <property type="evidence" value="ECO:0007669"/>
    <property type="project" value="InterPro"/>
</dbReference>
<accession>A0A507QRW6</accession>
<evidence type="ECO:0000256" key="4">
    <source>
        <dbReference type="ARBA" id="ARBA00023002"/>
    </source>
</evidence>
<dbReference type="PANTHER" id="PTHR43706:SF17">
    <property type="entry name" value="NADH DEHYDROGENASE (EUROFUNG)"/>
    <property type="match status" value="1"/>
</dbReference>
<evidence type="ECO:0000256" key="2">
    <source>
        <dbReference type="ARBA" id="ARBA00022630"/>
    </source>
</evidence>
<evidence type="ECO:0000256" key="1">
    <source>
        <dbReference type="ARBA" id="ARBA00005272"/>
    </source>
</evidence>
<dbReference type="InterPro" id="IPR054585">
    <property type="entry name" value="NDH2-like_C"/>
</dbReference>
<dbReference type="OrthoDB" id="3244603at2759"/>
<keyword evidence="4" id="KW-0560">Oxidoreductase</keyword>
<name>A0A507QRW6_MONPU</name>
<keyword evidence="5" id="KW-0520">NAD</keyword>
<evidence type="ECO:0000259" key="7">
    <source>
        <dbReference type="Pfam" id="PF07992"/>
    </source>
</evidence>